<dbReference type="GO" id="GO:0032993">
    <property type="term" value="C:protein-DNA complex"/>
    <property type="evidence" value="ECO:0007669"/>
    <property type="project" value="TreeGrafter"/>
</dbReference>
<dbReference type="eggNOG" id="COG0745">
    <property type="taxonomic scope" value="Bacteria"/>
</dbReference>
<protein>
    <submittedName>
        <fullName evidence="6">Winged helix family two component transcriptional regulator</fullName>
    </submittedName>
</protein>
<comment type="caution">
    <text evidence="6">The sequence shown here is derived from an EMBL/GenBank/DDBJ whole genome shotgun (WGS) entry which is preliminary data.</text>
</comment>
<evidence type="ECO:0000256" key="1">
    <source>
        <dbReference type="ARBA" id="ARBA00023125"/>
    </source>
</evidence>
<evidence type="ECO:0000313" key="6">
    <source>
        <dbReference type="EMBL" id="KFI97459.1"/>
    </source>
</evidence>
<keyword evidence="1 3" id="KW-0238">DNA-binding</keyword>
<dbReference type="SMART" id="SM00448">
    <property type="entry name" value="REC"/>
    <property type="match status" value="1"/>
</dbReference>
<evidence type="ECO:0000259" key="5">
    <source>
        <dbReference type="PROSITE" id="PS51755"/>
    </source>
</evidence>
<dbReference type="PROSITE" id="PS51755">
    <property type="entry name" value="OMPR_PHOB"/>
    <property type="match status" value="1"/>
</dbReference>
<dbReference type="PANTHER" id="PTHR48111">
    <property type="entry name" value="REGULATOR OF RPOS"/>
    <property type="match status" value="1"/>
</dbReference>
<dbReference type="OrthoDB" id="9802426at2"/>
<dbReference type="RefSeq" id="WP_034528225.1">
    <property type="nucleotide sequence ID" value="NZ_JGZP01000012.1"/>
</dbReference>
<feature type="DNA-binding region" description="OmpR/PhoB-type" evidence="3">
    <location>
        <begin position="128"/>
        <end position="226"/>
    </location>
</feature>
<dbReference type="EMBL" id="JGZP01000012">
    <property type="protein sequence ID" value="KFI97459.1"/>
    <property type="molecule type" value="Genomic_DNA"/>
</dbReference>
<accession>A0A087DPK9</accession>
<evidence type="ECO:0000313" key="7">
    <source>
        <dbReference type="Proteomes" id="UP000029004"/>
    </source>
</evidence>
<organism evidence="6 7">
    <name type="scientific">Bifidobacterium stellenboschense</name>
    <dbReference type="NCBI Taxonomy" id="762211"/>
    <lineage>
        <taxon>Bacteria</taxon>
        <taxon>Bacillati</taxon>
        <taxon>Actinomycetota</taxon>
        <taxon>Actinomycetes</taxon>
        <taxon>Bifidobacteriales</taxon>
        <taxon>Bifidobacteriaceae</taxon>
        <taxon>Bifidobacterium</taxon>
    </lineage>
</organism>
<dbReference type="SUPFAM" id="SSF46894">
    <property type="entry name" value="C-terminal effector domain of the bipartite response regulators"/>
    <property type="match status" value="1"/>
</dbReference>
<dbReference type="GO" id="GO:0000976">
    <property type="term" value="F:transcription cis-regulatory region binding"/>
    <property type="evidence" value="ECO:0007669"/>
    <property type="project" value="TreeGrafter"/>
</dbReference>
<dbReference type="STRING" id="762211.BSTEL_0180"/>
<dbReference type="GO" id="GO:0000156">
    <property type="term" value="F:phosphorelay response regulator activity"/>
    <property type="evidence" value="ECO:0007669"/>
    <property type="project" value="TreeGrafter"/>
</dbReference>
<sequence length="226" mass="24567">MRILIVEDDRDLAAALDDALRHEGYETGVAGDGVEALRLLAEAGADIVLLDRDLPILSGDAVMETIARNRIPVAVLMLTAATSVDDRVGGLDLGADDYMTKPFAYRELLARIRALRRRTAVGARDGDAAVLTRGGITLDTERRLVFVGSGHVPVNLTPKEYGVLNELMLADGGYVNAEYLHDAVWNDPTTSSTATDLVKTTIYSLRRKLGDRDAVVSMRGKGYRLR</sequence>
<dbReference type="InterPro" id="IPR001789">
    <property type="entry name" value="Sig_transdc_resp-reg_receiver"/>
</dbReference>
<proteinExistence type="predicted"/>
<dbReference type="Pfam" id="PF00486">
    <property type="entry name" value="Trans_reg_C"/>
    <property type="match status" value="1"/>
</dbReference>
<dbReference type="InterPro" id="IPR039420">
    <property type="entry name" value="WalR-like"/>
</dbReference>
<dbReference type="Gene3D" id="6.10.250.690">
    <property type="match status" value="1"/>
</dbReference>
<feature type="domain" description="OmpR/PhoB-type" evidence="5">
    <location>
        <begin position="128"/>
        <end position="226"/>
    </location>
</feature>
<name>A0A087DPK9_9BIFI</name>
<dbReference type="GO" id="GO:0005829">
    <property type="term" value="C:cytosol"/>
    <property type="evidence" value="ECO:0007669"/>
    <property type="project" value="TreeGrafter"/>
</dbReference>
<dbReference type="InterPro" id="IPR036388">
    <property type="entry name" value="WH-like_DNA-bd_sf"/>
</dbReference>
<dbReference type="SMART" id="SM00862">
    <property type="entry name" value="Trans_reg_C"/>
    <property type="match status" value="1"/>
</dbReference>
<dbReference type="InterPro" id="IPR016032">
    <property type="entry name" value="Sig_transdc_resp-reg_C-effctor"/>
</dbReference>
<dbReference type="Pfam" id="PF00072">
    <property type="entry name" value="Response_reg"/>
    <property type="match status" value="1"/>
</dbReference>
<dbReference type="Gene3D" id="1.10.10.10">
    <property type="entry name" value="Winged helix-like DNA-binding domain superfamily/Winged helix DNA-binding domain"/>
    <property type="match status" value="1"/>
</dbReference>
<dbReference type="SUPFAM" id="SSF52172">
    <property type="entry name" value="CheY-like"/>
    <property type="match status" value="1"/>
</dbReference>
<keyword evidence="2" id="KW-0597">Phosphoprotein</keyword>
<gene>
    <name evidence="6" type="ORF">BSTEL_0180</name>
</gene>
<dbReference type="PANTHER" id="PTHR48111:SF36">
    <property type="entry name" value="TRANSCRIPTIONAL REGULATORY PROTEIN CUTR"/>
    <property type="match status" value="1"/>
</dbReference>
<evidence type="ECO:0000259" key="4">
    <source>
        <dbReference type="PROSITE" id="PS50110"/>
    </source>
</evidence>
<dbReference type="Proteomes" id="UP000029004">
    <property type="component" value="Unassembled WGS sequence"/>
</dbReference>
<dbReference type="Gene3D" id="3.40.50.2300">
    <property type="match status" value="1"/>
</dbReference>
<dbReference type="AlphaFoldDB" id="A0A087DPK9"/>
<keyword evidence="7" id="KW-1185">Reference proteome</keyword>
<dbReference type="GO" id="GO:0006355">
    <property type="term" value="P:regulation of DNA-templated transcription"/>
    <property type="evidence" value="ECO:0007669"/>
    <property type="project" value="InterPro"/>
</dbReference>
<reference evidence="6 7" key="1">
    <citation type="submission" date="2014-03" db="EMBL/GenBank/DDBJ databases">
        <title>Genomics of Bifidobacteria.</title>
        <authorList>
            <person name="Ventura M."/>
            <person name="Milani C."/>
            <person name="Lugli G.A."/>
        </authorList>
    </citation>
    <scope>NUCLEOTIDE SEQUENCE [LARGE SCALE GENOMIC DNA]</scope>
    <source>
        <strain evidence="6 7">DSM 23968</strain>
    </source>
</reference>
<feature type="modified residue" description="4-aspartylphosphate" evidence="2">
    <location>
        <position position="51"/>
    </location>
</feature>
<feature type="domain" description="Response regulatory" evidence="4">
    <location>
        <begin position="2"/>
        <end position="116"/>
    </location>
</feature>
<dbReference type="InterPro" id="IPR001867">
    <property type="entry name" value="OmpR/PhoB-type_DNA-bd"/>
</dbReference>
<evidence type="ECO:0000256" key="3">
    <source>
        <dbReference type="PROSITE-ProRule" id="PRU01091"/>
    </source>
</evidence>
<evidence type="ECO:0000256" key="2">
    <source>
        <dbReference type="PROSITE-ProRule" id="PRU00169"/>
    </source>
</evidence>
<dbReference type="PROSITE" id="PS50110">
    <property type="entry name" value="RESPONSE_REGULATORY"/>
    <property type="match status" value="1"/>
</dbReference>
<dbReference type="CDD" id="cd00383">
    <property type="entry name" value="trans_reg_C"/>
    <property type="match status" value="1"/>
</dbReference>
<dbReference type="InterPro" id="IPR011006">
    <property type="entry name" value="CheY-like_superfamily"/>
</dbReference>